<accession>A0A1J4SKZ9</accession>
<sequence length="270" mass="31897">MMQNFFRTLDLFGVQYMIISGQAAILYGAATFSEDIDLWVAPEKENWEKLMKLLRKFAGRVYKLTPPITLELILKGHGFHFEFPPTKREQLSWFLDVLGILPRLSTFDISWQKAISMKACLGKIKVIGLRALVEIKKTRRLEDYPVISNLVRVEYEKLSTKKISLKDWEWILTNSYNLDDILYYFERHRASREVARFLQRPCLSYCLKFIDSQQKKEKYFKLASKKIALEIEESRHRDRQYWAPILTELRELKENGKLLPQGSTPPDRIL</sequence>
<evidence type="ECO:0000313" key="1">
    <source>
        <dbReference type="EMBL" id="OIN98694.1"/>
    </source>
</evidence>
<dbReference type="InterPro" id="IPR043519">
    <property type="entry name" value="NT_sf"/>
</dbReference>
<dbReference type="Proteomes" id="UP000182278">
    <property type="component" value="Unassembled WGS sequence"/>
</dbReference>
<dbReference type="Gene3D" id="3.30.460.40">
    <property type="match status" value="1"/>
</dbReference>
<proteinExistence type="predicted"/>
<organism evidence="1 2">
    <name type="scientific">Candidatus Desantisbacteria bacterium CG1_02_38_46</name>
    <dbReference type="NCBI Taxonomy" id="1817893"/>
    <lineage>
        <taxon>Bacteria</taxon>
        <taxon>Candidatus Desantisiibacteriota</taxon>
    </lineage>
</organism>
<gene>
    <name evidence="1" type="ORF">AUJ66_00330</name>
</gene>
<evidence type="ECO:0008006" key="3">
    <source>
        <dbReference type="Google" id="ProtNLM"/>
    </source>
</evidence>
<dbReference type="SUPFAM" id="SSF81301">
    <property type="entry name" value="Nucleotidyltransferase"/>
    <property type="match status" value="1"/>
</dbReference>
<evidence type="ECO:0000313" key="2">
    <source>
        <dbReference type="Proteomes" id="UP000182278"/>
    </source>
</evidence>
<name>A0A1J4SKZ9_9BACT</name>
<reference evidence="1 2" key="1">
    <citation type="journal article" date="2016" name="Environ. Microbiol.">
        <title>Genomic resolution of a cold subsurface aquifer community provides metabolic insights for novel microbes adapted to high CO concentrations.</title>
        <authorList>
            <person name="Probst A.J."/>
            <person name="Castelle C.J."/>
            <person name="Singh A."/>
            <person name="Brown C.T."/>
            <person name="Anantharaman K."/>
            <person name="Sharon I."/>
            <person name="Hug L.A."/>
            <person name="Burstein D."/>
            <person name="Emerson J.B."/>
            <person name="Thomas B.C."/>
            <person name="Banfield J.F."/>
        </authorList>
    </citation>
    <scope>NUCLEOTIDE SEQUENCE [LARGE SCALE GENOMIC DNA]</scope>
    <source>
        <strain evidence="1">CG1_02_38_46</strain>
    </source>
</reference>
<protein>
    <recommendedName>
        <fullName evidence="3">Nucleotidyltransferase</fullName>
    </recommendedName>
</protein>
<dbReference type="STRING" id="1817893.AUJ66_00330"/>
<dbReference type="EMBL" id="MNUO01000005">
    <property type="protein sequence ID" value="OIN98694.1"/>
    <property type="molecule type" value="Genomic_DNA"/>
</dbReference>
<comment type="caution">
    <text evidence="1">The sequence shown here is derived from an EMBL/GenBank/DDBJ whole genome shotgun (WGS) entry which is preliminary data.</text>
</comment>
<dbReference type="AlphaFoldDB" id="A0A1J4SKZ9"/>